<proteinExistence type="predicted"/>
<reference evidence="1" key="1">
    <citation type="submission" date="2018-11" db="EMBL/GenBank/DDBJ databases">
        <authorList>
            <consortium name="Pathogen Informatics"/>
        </authorList>
    </citation>
    <scope>NUCLEOTIDE SEQUENCE</scope>
</reference>
<evidence type="ECO:0000313" key="2">
    <source>
        <dbReference type="Proteomes" id="UP000784294"/>
    </source>
</evidence>
<protein>
    <submittedName>
        <fullName evidence="1">Uncharacterized protein</fullName>
    </submittedName>
</protein>
<comment type="caution">
    <text evidence="1">The sequence shown here is derived from an EMBL/GenBank/DDBJ whole genome shotgun (WGS) entry which is preliminary data.</text>
</comment>
<dbReference type="Proteomes" id="UP000784294">
    <property type="component" value="Unassembled WGS sequence"/>
</dbReference>
<evidence type="ECO:0000313" key="1">
    <source>
        <dbReference type="EMBL" id="VEL25232.1"/>
    </source>
</evidence>
<gene>
    <name evidence="1" type="ORF">PXEA_LOCUS18672</name>
</gene>
<dbReference type="AlphaFoldDB" id="A0A448X121"/>
<keyword evidence="2" id="KW-1185">Reference proteome</keyword>
<dbReference type="EMBL" id="CAAALY010072474">
    <property type="protein sequence ID" value="VEL25232.1"/>
    <property type="molecule type" value="Genomic_DNA"/>
</dbReference>
<sequence>MSKGTRPPRDRPDQYSICLSRVFFARTDQLVAECARCLRFPSPEQWDLQPKKPQSKTWRQGLCPSTSRASVWADLNGAVKLEVNSGRICFWKTQIGKKAALLRDGTPLSWPTRGGLRRQNEDFGIIFIK</sequence>
<organism evidence="1 2">
    <name type="scientific">Protopolystoma xenopodis</name>
    <dbReference type="NCBI Taxonomy" id="117903"/>
    <lineage>
        <taxon>Eukaryota</taxon>
        <taxon>Metazoa</taxon>
        <taxon>Spiralia</taxon>
        <taxon>Lophotrochozoa</taxon>
        <taxon>Platyhelminthes</taxon>
        <taxon>Monogenea</taxon>
        <taxon>Polyopisthocotylea</taxon>
        <taxon>Polystomatidea</taxon>
        <taxon>Polystomatidae</taxon>
        <taxon>Protopolystoma</taxon>
    </lineage>
</organism>
<accession>A0A448X121</accession>
<name>A0A448X121_9PLAT</name>